<sequence length="72" mass="8139">MPRKIKVAEVVSRLESGGVKSMLLNYLGHCKHPEDFDIHIITQDINDERCVKQFQDAGYIPLMLSPISVRAS</sequence>
<dbReference type="AlphaFoldDB" id="A0A7X9NS27"/>
<dbReference type="Proteomes" id="UP000588369">
    <property type="component" value="Unassembled WGS sequence"/>
</dbReference>
<reference evidence="1 2" key="1">
    <citation type="submission" date="2020-04" db="EMBL/GenBank/DDBJ databases">
        <authorList>
            <person name="Hitch T.C.A."/>
            <person name="Wylensek D."/>
            <person name="Clavel T."/>
        </authorList>
    </citation>
    <scope>NUCLEOTIDE SEQUENCE [LARGE SCALE GENOMIC DNA]</scope>
    <source>
        <strain evidence="1 2">BSM-130-P53-3C</strain>
    </source>
</reference>
<evidence type="ECO:0000313" key="2">
    <source>
        <dbReference type="Proteomes" id="UP000588369"/>
    </source>
</evidence>
<proteinExistence type="predicted"/>
<organism evidence="1 2">
    <name type="scientific">Bifidobacterium thermophilum</name>
    <dbReference type="NCBI Taxonomy" id="33905"/>
    <lineage>
        <taxon>Bacteria</taxon>
        <taxon>Bacillati</taxon>
        <taxon>Actinomycetota</taxon>
        <taxon>Actinomycetes</taxon>
        <taxon>Bifidobacteriales</taxon>
        <taxon>Bifidobacteriaceae</taxon>
        <taxon>Bifidobacterium</taxon>
    </lineage>
</organism>
<gene>
    <name evidence="1" type="ORF">HF844_08225</name>
</gene>
<comment type="caution">
    <text evidence="1">The sequence shown here is derived from an EMBL/GenBank/DDBJ whole genome shotgun (WGS) entry which is preliminary data.</text>
</comment>
<evidence type="ECO:0000313" key="1">
    <source>
        <dbReference type="EMBL" id="NME62770.1"/>
    </source>
</evidence>
<dbReference type="EMBL" id="JABAGI010000016">
    <property type="protein sequence ID" value="NME62770.1"/>
    <property type="molecule type" value="Genomic_DNA"/>
</dbReference>
<accession>A0A7X9NS27</accession>
<protein>
    <submittedName>
        <fullName evidence="1">Uncharacterized protein</fullName>
    </submittedName>
</protein>
<name>A0A7X9NS27_9BIFI</name>
<dbReference type="RefSeq" id="WP_168984539.1">
    <property type="nucleotide sequence ID" value="NZ_JABAGI010000016.1"/>
</dbReference>